<dbReference type="SUPFAM" id="SSF103642">
    <property type="entry name" value="Sec-C motif"/>
    <property type="match status" value="1"/>
</dbReference>
<dbReference type="PANTHER" id="PTHR33747:SF1">
    <property type="entry name" value="ADENYLATE CYCLASE-ASSOCIATED CAP C-TERMINAL DOMAIN-CONTAINING PROTEIN"/>
    <property type="match status" value="1"/>
</dbReference>
<sequence length="494" mass="56608">MLKPVNKSPGTTNSERQLASLAQEAFFGLWSYPNIYTSEGLSKNKSGKELADVLVVFDNKVILFSDKSIKFNESKPIEVAWPRWYKTAVKKSADQLMGAYKWLKEHPNEIYLDHKCENPFPIKFTCENVDIHLVVIASNIAKSADRYWQEPTLTSFFHNFLADENNMPDTPFSLGKTTRNEKFIHVMDERGLGLLLDELSTASDFIDYLEAKEEAILSKKLLVAAAEEEILAYYLANRSSFYGYGSISDLNRQNLQDAPLLLAQGQWTEFKETLAYQELKEVRETSENWDYLISLLSKHILDATVGAASELDINIHERAARSLASENRNSRYTLARVFKEKLDSLAVNERSSRLILSPCYPNRLYLFLFVPWSHTIENYDSYRDKRRNFIGLYAQVAKTLYETVEEIVVIATEPPNPWGRSEDVIVFDTPGKVTTQDKERAQEIMKQFSILNTNKKTLHQPLSKNGRKTKKVGRNEKCPCGSGLKFKKCCLTKR</sequence>
<evidence type="ECO:0000313" key="2">
    <source>
        <dbReference type="Proteomes" id="UP000288058"/>
    </source>
</evidence>
<accession>A0A432Z169</accession>
<dbReference type="RefSeq" id="WP_126780416.1">
    <property type="nucleotide sequence ID" value="NZ_PIQC01000003.1"/>
</dbReference>
<reference evidence="2" key="1">
    <citation type="journal article" date="2018" name="Front. Microbiol.">
        <title>Genome-Based Analysis Reveals the Taxonomy and Diversity of the Family Idiomarinaceae.</title>
        <authorList>
            <person name="Liu Y."/>
            <person name="Lai Q."/>
            <person name="Shao Z."/>
        </authorList>
    </citation>
    <scope>NUCLEOTIDE SEQUENCE [LARGE SCALE GENOMIC DNA]</scope>
    <source>
        <strain evidence="2">R22</strain>
    </source>
</reference>
<dbReference type="Pfam" id="PF02810">
    <property type="entry name" value="SEC-C"/>
    <property type="match status" value="1"/>
</dbReference>
<name>A0A432Z169_9GAMM</name>
<protein>
    <submittedName>
        <fullName evidence="1">Preprotein translocase subunit SecA</fullName>
    </submittedName>
</protein>
<gene>
    <name evidence="1" type="ORF">CWI78_03765</name>
</gene>
<dbReference type="OrthoDB" id="570299at2"/>
<dbReference type="AlphaFoldDB" id="A0A432Z169"/>
<proteinExistence type="predicted"/>
<dbReference type="Gene3D" id="3.10.450.50">
    <property type="match status" value="1"/>
</dbReference>
<comment type="caution">
    <text evidence="1">The sequence shown here is derived from an EMBL/GenBank/DDBJ whole genome shotgun (WGS) entry which is preliminary data.</text>
</comment>
<dbReference type="InterPro" id="IPR004027">
    <property type="entry name" value="SEC_C_motif"/>
</dbReference>
<dbReference type="Proteomes" id="UP000288058">
    <property type="component" value="Unassembled WGS sequence"/>
</dbReference>
<dbReference type="EMBL" id="PIQC01000003">
    <property type="protein sequence ID" value="RUO71642.1"/>
    <property type="molecule type" value="Genomic_DNA"/>
</dbReference>
<evidence type="ECO:0000313" key="1">
    <source>
        <dbReference type="EMBL" id="RUO71642.1"/>
    </source>
</evidence>
<organism evidence="1 2">
    <name type="scientific">Idiomarina ramblicola</name>
    <dbReference type="NCBI Taxonomy" id="263724"/>
    <lineage>
        <taxon>Bacteria</taxon>
        <taxon>Pseudomonadati</taxon>
        <taxon>Pseudomonadota</taxon>
        <taxon>Gammaproteobacteria</taxon>
        <taxon>Alteromonadales</taxon>
        <taxon>Idiomarinaceae</taxon>
        <taxon>Idiomarina</taxon>
    </lineage>
</organism>
<keyword evidence="2" id="KW-1185">Reference proteome</keyword>
<dbReference type="PANTHER" id="PTHR33747">
    <property type="entry name" value="UPF0225 PROTEIN SCO1677"/>
    <property type="match status" value="1"/>
</dbReference>